<protein>
    <recommendedName>
        <fullName evidence="6">Protein fem-1 homolog B</fullName>
    </recommendedName>
    <alternativeName>
        <fullName evidence="7">FEM1-beta</fullName>
    </alternativeName>
</protein>
<evidence type="ECO:0000256" key="3">
    <source>
        <dbReference type="ARBA" id="ARBA00022786"/>
    </source>
</evidence>
<dbReference type="FunFam" id="1.25.40.20:FF:000264">
    <property type="entry name" value="Fem-1 homolog B"/>
    <property type="match status" value="1"/>
</dbReference>
<evidence type="ECO:0000313" key="10">
    <source>
        <dbReference type="Proteomes" id="UP000694388"/>
    </source>
</evidence>
<comment type="similarity">
    <text evidence="5">Belongs to the fem-1 family.</text>
</comment>
<dbReference type="InterPro" id="IPR002110">
    <property type="entry name" value="Ankyrin_rpt"/>
</dbReference>
<evidence type="ECO:0000256" key="2">
    <source>
        <dbReference type="ARBA" id="ARBA00022737"/>
    </source>
</evidence>
<dbReference type="Pfam" id="PF12796">
    <property type="entry name" value="Ank_2"/>
    <property type="match status" value="2"/>
</dbReference>
<dbReference type="PROSITE" id="PS50297">
    <property type="entry name" value="ANK_REP_REGION"/>
    <property type="match status" value="4"/>
</dbReference>
<comment type="pathway">
    <text evidence="1">Protein modification; protein ubiquitination.</text>
</comment>
<accession>A0A8C4N987</accession>
<dbReference type="GeneTree" id="ENSGT00940000161115"/>
<feature type="repeat" description="ANK" evidence="8">
    <location>
        <begin position="552"/>
        <end position="592"/>
    </location>
</feature>
<dbReference type="AlphaFoldDB" id="A0A8C4N987"/>
<evidence type="ECO:0000313" key="9">
    <source>
        <dbReference type="Ensembl" id="ENSEBUP00000000895.1"/>
    </source>
</evidence>
<keyword evidence="3" id="KW-0833">Ubl conjugation pathway</keyword>
<evidence type="ECO:0000256" key="4">
    <source>
        <dbReference type="ARBA" id="ARBA00023043"/>
    </source>
</evidence>
<feature type="repeat" description="ANK" evidence="8">
    <location>
        <begin position="210"/>
        <end position="242"/>
    </location>
</feature>
<evidence type="ECO:0000256" key="8">
    <source>
        <dbReference type="PROSITE-ProRule" id="PRU00023"/>
    </source>
</evidence>
<dbReference type="PROSITE" id="PS50088">
    <property type="entry name" value="ANK_REPEAT"/>
    <property type="match status" value="5"/>
</dbReference>
<name>A0A8C4N987_EPTBU</name>
<dbReference type="SUPFAM" id="SSF48403">
    <property type="entry name" value="Ankyrin repeat"/>
    <property type="match status" value="2"/>
</dbReference>
<feature type="repeat" description="ANK" evidence="8">
    <location>
        <begin position="111"/>
        <end position="143"/>
    </location>
</feature>
<evidence type="ECO:0000256" key="7">
    <source>
        <dbReference type="ARBA" id="ARBA00076407"/>
    </source>
</evidence>
<dbReference type="SMART" id="SM00248">
    <property type="entry name" value="ANK"/>
    <property type="match status" value="7"/>
</dbReference>
<organism evidence="9 10">
    <name type="scientific">Eptatretus burgeri</name>
    <name type="common">Inshore hagfish</name>
    <dbReference type="NCBI Taxonomy" id="7764"/>
    <lineage>
        <taxon>Eukaryota</taxon>
        <taxon>Metazoa</taxon>
        <taxon>Chordata</taxon>
        <taxon>Craniata</taxon>
        <taxon>Vertebrata</taxon>
        <taxon>Cyclostomata</taxon>
        <taxon>Myxini</taxon>
        <taxon>Myxiniformes</taxon>
        <taxon>Myxinidae</taxon>
        <taxon>Eptatretinae</taxon>
        <taxon>Eptatretus</taxon>
    </lineage>
</organism>
<dbReference type="InterPro" id="IPR036770">
    <property type="entry name" value="Ankyrin_rpt-contain_sf"/>
</dbReference>
<feature type="repeat" description="ANK" evidence="8">
    <location>
        <begin position="177"/>
        <end position="209"/>
    </location>
</feature>
<dbReference type="OMA" id="ISTKTTC"/>
<dbReference type="GO" id="GO:0043161">
    <property type="term" value="P:proteasome-mediated ubiquitin-dependent protein catabolic process"/>
    <property type="evidence" value="ECO:0007669"/>
    <property type="project" value="UniProtKB-ARBA"/>
</dbReference>
<reference evidence="9" key="2">
    <citation type="submission" date="2025-09" db="UniProtKB">
        <authorList>
            <consortium name="Ensembl"/>
        </authorList>
    </citation>
    <scope>IDENTIFICATION</scope>
</reference>
<keyword evidence="10" id="KW-1185">Reference proteome</keyword>
<dbReference type="PRINTS" id="PR01415">
    <property type="entry name" value="ANKYRIN"/>
</dbReference>
<keyword evidence="2" id="KW-0677">Repeat</keyword>
<dbReference type="PANTHER" id="PTHR24173:SF78">
    <property type="entry name" value="PROTEIN FEM-1 HOMOLOG B"/>
    <property type="match status" value="1"/>
</dbReference>
<proteinExistence type="inferred from homology"/>
<sequence>MADNGPTPRLTAASVTSRSLRPEDAEALAARVYESAAEGKVLMLAALLLGRSKRQVWFLLSQSTQRYRERCTPLIAAAWAGHSKVVRLLVETHGVDVEQTGTVNFDGYIIEGATALWCAAGAGHDEVVKMLLLRGANVNHRTVTSSTPLRAACFDGYDKVVRLLLDHGADPSIANKFDNTALMIASYRGHSNVVELLLKRGADLNSRAHCGATALHFAAEAGDVVVVRLLASWGARMLANEHGMTPLKVAAESCKRSVVHLLLDYSNCDMEIHTEAFELLGASYANDRDKYNPEMAYDYLRLAVYQRQRYSLKKKVLQPIKAYGNRTESCTIAELDVIRHDPDALHMEGLIVRERILGSDNVDVAHPVIYRGAVYADKFQFDACITLWLHALAMRQRNRRNIQKDLLRFAQVFSQMILLGELVPADVLEHVLQCCILEIERSQKATKAASPLDYGIAVDAYEGNLHTFLYLVCVAARISCGKEQNACLNRQIYHLLQLDPRTRLGSSLLHLTVHSDTPVDNFHTDAVCSFPSLHAAQRLLVCGASPNATDNQGKTPLHLIVCYARPISDFLTLHGIIVSLLEAGAHVDATDCNGQTPFECCTTGVAEIVLRTEMRVSLKCLAARVVRRHGIAYQSHIPRALENFVAMH</sequence>
<evidence type="ECO:0000256" key="6">
    <source>
        <dbReference type="ARBA" id="ARBA00072197"/>
    </source>
</evidence>
<dbReference type="Ensembl" id="ENSEBUT00000001205.1">
    <property type="protein sequence ID" value="ENSEBUP00000000895.1"/>
    <property type="gene ID" value="ENSEBUG00000000907.1"/>
</dbReference>
<reference evidence="9" key="1">
    <citation type="submission" date="2025-08" db="UniProtKB">
        <authorList>
            <consortium name="Ensembl"/>
        </authorList>
    </citation>
    <scope>IDENTIFICATION</scope>
</reference>
<evidence type="ECO:0000256" key="5">
    <source>
        <dbReference type="ARBA" id="ARBA00038500"/>
    </source>
</evidence>
<keyword evidence="4 8" id="KW-0040">ANK repeat</keyword>
<evidence type="ECO:0000256" key="1">
    <source>
        <dbReference type="ARBA" id="ARBA00004906"/>
    </source>
</evidence>
<dbReference type="Pfam" id="PF00023">
    <property type="entry name" value="Ank"/>
    <property type="match status" value="1"/>
</dbReference>
<dbReference type="GO" id="GO:0003006">
    <property type="term" value="P:developmental process involved in reproduction"/>
    <property type="evidence" value="ECO:0007669"/>
    <property type="project" value="UniProtKB-ARBA"/>
</dbReference>
<feature type="repeat" description="ANK" evidence="8">
    <location>
        <begin position="144"/>
        <end position="176"/>
    </location>
</feature>
<dbReference type="Gene3D" id="1.25.40.20">
    <property type="entry name" value="Ankyrin repeat-containing domain"/>
    <property type="match status" value="3"/>
</dbReference>
<dbReference type="Proteomes" id="UP000694388">
    <property type="component" value="Unplaced"/>
</dbReference>
<dbReference type="PANTHER" id="PTHR24173">
    <property type="entry name" value="ANKYRIN REPEAT CONTAINING"/>
    <property type="match status" value="1"/>
</dbReference>